<dbReference type="GO" id="GO:0005737">
    <property type="term" value="C:cytoplasm"/>
    <property type="evidence" value="ECO:0007669"/>
    <property type="project" value="TreeGrafter"/>
</dbReference>
<sequence>MTVEDLPQSRLGTKEYWDSVYACVDTNSREVATFTDIGDEGEVWFGEESVDRMVRYLVDFLEDAQEKPHILDLGMGNGHLLFSIAEEEDLADKVDAERMLGVDYSRASVDLAKAVGAARGGECEAIRFQEADLRDADCVKELAGSSSGYGWDIVCDKGTVCIY</sequence>
<feature type="domain" description="Methyltransferase" evidence="1">
    <location>
        <begin position="69"/>
        <end position="139"/>
    </location>
</feature>
<gene>
    <name evidence="2" type="primary">EFM4_2</name>
    <name evidence="2" type="ORF">MCUN1_001079</name>
</gene>
<dbReference type="PANTHER" id="PTHR12843">
    <property type="entry name" value="PROTEIN-LYSINE N-METHYLTRANSFERASE METTL10"/>
    <property type="match status" value="1"/>
</dbReference>
<dbReference type="EC" id="3.1.4.54" evidence="2"/>
<dbReference type="Proteomes" id="UP001219933">
    <property type="component" value="Chromosome 2"/>
</dbReference>
<organism evidence="2 3">
    <name type="scientific">Malassezia cuniculi</name>
    <dbReference type="NCBI Taxonomy" id="948313"/>
    <lineage>
        <taxon>Eukaryota</taxon>
        <taxon>Fungi</taxon>
        <taxon>Dikarya</taxon>
        <taxon>Basidiomycota</taxon>
        <taxon>Ustilaginomycotina</taxon>
        <taxon>Malasseziomycetes</taxon>
        <taxon>Malasseziales</taxon>
        <taxon>Malasseziaceae</taxon>
        <taxon>Malassezia</taxon>
    </lineage>
</organism>
<keyword evidence="2" id="KW-0378">Hydrolase</keyword>
<keyword evidence="3" id="KW-1185">Reference proteome</keyword>
<dbReference type="Gene3D" id="3.40.50.150">
    <property type="entry name" value="Vaccinia Virus protein VP39"/>
    <property type="match status" value="1"/>
</dbReference>
<dbReference type="SUPFAM" id="SSF53335">
    <property type="entry name" value="S-adenosyl-L-methionine-dependent methyltransferases"/>
    <property type="match status" value="1"/>
</dbReference>
<evidence type="ECO:0000259" key="1">
    <source>
        <dbReference type="Pfam" id="PF13847"/>
    </source>
</evidence>
<dbReference type="GO" id="GO:0070290">
    <property type="term" value="F:N-acylphosphatidylethanolamine-specific phospholipase D activity"/>
    <property type="evidence" value="ECO:0007669"/>
    <property type="project" value="UniProtKB-EC"/>
</dbReference>
<dbReference type="EMBL" id="CP119878">
    <property type="protein sequence ID" value="WFD34242.1"/>
    <property type="molecule type" value="Genomic_DNA"/>
</dbReference>
<accession>A0AAF0J583</accession>
<name>A0AAF0J583_9BASI</name>
<reference evidence="2" key="1">
    <citation type="submission" date="2023-03" db="EMBL/GenBank/DDBJ databases">
        <title>Mating type loci evolution in Malassezia.</title>
        <authorList>
            <person name="Coelho M.A."/>
        </authorList>
    </citation>
    <scope>NUCLEOTIDE SEQUENCE</scope>
    <source>
        <strain evidence="2">CBS 11721</strain>
    </source>
</reference>
<dbReference type="AlphaFoldDB" id="A0AAF0J583"/>
<dbReference type="Pfam" id="PF13847">
    <property type="entry name" value="Methyltransf_31"/>
    <property type="match status" value="1"/>
</dbReference>
<evidence type="ECO:0000313" key="3">
    <source>
        <dbReference type="Proteomes" id="UP001219933"/>
    </source>
</evidence>
<evidence type="ECO:0000313" key="2">
    <source>
        <dbReference type="EMBL" id="WFD34242.1"/>
    </source>
</evidence>
<dbReference type="InterPro" id="IPR025714">
    <property type="entry name" value="Methyltranfer_dom"/>
</dbReference>
<dbReference type="InterPro" id="IPR029063">
    <property type="entry name" value="SAM-dependent_MTases_sf"/>
</dbReference>
<protein>
    <submittedName>
        <fullName evidence="2">N-acetylphosphatidylethanolamine-hydrolyzing phospholipase D</fullName>
        <ecNumber evidence="2">3.1.4.54</ecNumber>
    </submittedName>
</protein>
<proteinExistence type="predicted"/>
<dbReference type="PANTHER" id="PTHR12843:SF5">
    <property type="entry name" value="EEF1A LYSINE METHYLTRANSFERASE 2"/>
    <property type="match status" value="1"/>
</dbReference>
<dbReference type="GO" id="GO:0016279">
    <property type="term" value="F:protein-lysine N-methyltransferase activity"/>
    <property type="evidence" value="ECO:0007669"/>
    <property type="project" value="TreeGrafter"/>
</dbReference>